<dbReference type="PANTHER" id="PTHR12978:SF0">
    <property type="entry name" value="M7GPPPX DIPHOSPHATASE"/>
    <property type="match status" value="1"/>
</dbReference>
<dbReference type="GO" id="GO:0000340">
    <property type="term" value="F:RNA 7-methylguanosine cap binding"/>
    <property type="evidence" value="ECO:0007669"/>
    <property type="project" value="TreeGrafter"/>
</dbReference>
<feature type="binding site" evidence="6">
    <location>
        <begin position="232"/>
        <end position="243"/>
    </location>
    <ligand>
        <name>substrate</name>
    </ligand>
</feature>
<proteinExistence type="inferred from homology"/>
<feature type="binding site" evidence="6">
    <location>
        <position position="149"/>
    </location>
    <ligand>
        <name>substrate</name>
    </ligand>
</feature>
<evidence type="ECO:0000313" key="7">
    <source>
        <dbReference type="EMBL" id="KAK7683088.1"/>
    </source>
</evidence>
<feature type="active site" description="Nucleophile" evidence="5">
    <location>
        <position position="241"/>
    </location>
</feature>
<dbReference type="InterPro" id="IPR019808">
    <property type="entry name" value="Histidine_triad_CS"/>
</dbReference>
<gene>
    <name evidence="7" type="ORF">QCA50_013761</name>
</gene>
<dbReference type="InterPro" id="IPR036265">
    <property type="entry name" value="HIT-like_sf"/>
</dbReference>
<protein>
    <recommendedName>
        <fullName evidence="9">Scavenger mRNA decapping enzyme</fullName>
    </recommendedName>
</protein>
<name>A0AAW0FZK4_9APHY</name>
<comment type="similarity">
    <text evidence="2">Belongs to the HIT family.</text>
</comment>
<comment type="subcellular location">
    <subcellularLocation>
        <location evidence="1">Cytoplasm</location>
    </subcellularLocation>
</comment>
<dbReference type="PIRSF" id="PIRSF028973">
    <property type="entry name" value="Scavenger_mRNA_decap_enz"/>
    <property type="match status" value="1"/>
</dbReference>
<dbReference type="InterPro" id="IPR008594">
    <property type="entry name" value="DcpS/DCS2"/>
</dbReference>
<dbReference type="InterPro" id="IPR011145">
    <property type="entry name" value="Scavenger_mRNA_decap_enz_N"/>
</dbReference>
<evidence type="ECO:0000256" key="4">
    <source>
        <dbReference type="ARBA" id="ARBA00022553"/>
    </source>
</evidence>
<dbReference type="GO" id="GO:0000290">
    <property type="term" value="P:deadenylation-dependent decapping of nuclear-transcribed mRNA"/>
    <property type="evidence" value="ECO:0007669"/>
    <property type="project" value="InterPro"/>
</dbReference>
<evidence type="ECO:0000256" key="2">
    <source>
        <dbReference type="ARBA" id="ARBA00010208"/>
    </source>
</evidence>
<feature type="binding site" evidence="6">
    <location>
        <position position="169"/>
    </location>
    <ligand>
        <name>substrate</name>
    </ligand>
</feature>
<dbReference type="GO" id="GO:0000932">
    <property type="term" value="C:P-body"/>
    <property type="evidence" value="ECO:0007669"/>
    <property type="project" value="TreeGrafter"/>
</dbReference>
<dbReference type="SUPFAM" id="SSF102860">
    <property type="entry name" value="mRNA decapping enzyme DcpS N-terminal domain"/>
    <property type="match status" value="1"/>
</dbReference>
<keyword evidence="3" id="KW-0963">Cytoplasm</keyword>
<evidence type="ECO:0000256" key="6">
    <source>
        <dbReference type="PIRSR" id="PIRSR028973-2"/>
    </source>
</evidence>
<dbReference type="PROSITE" id="PS00892">
    <property type="entry name" value="HIT_1"/>
    <property type="match status" value="1"/>
</dbReference>
<dbReference type="AlphaFoldDB" id="A0AAW0FZK4"/>
<keyword evidence="8" id="KW-1185">Reference proteome</keyword>
<dbReference type="Gene3D" id="3.30.428.10">
    <property type="entry name" value="HIT-like"/>
    <property type="match status" value="1"/>
</dbReference>
<dbReference type="Gene3D" id="3.30.200.40">
    <property type="entry name" value="Scavenger mRNA decapping enzyme, N-terminal domain"/>
    <property type="match status" value="1"/>
</dbReference>
<dbReference type="EMBL" id="JASBNA010000032">
    <property type="protein sequence ID" value="KAK7683088.1"/>
    <property type="molecule type" value="Genomic_DNA"/>
</dbReference>
<feature type="binding site" evidence="6">
    <location>
        <position position="139"/>
    </location>
    <ligand>
        <name>substrate</name>
    </ligand>
</feature>
<feature type="binding site" evidence="6">
    <location>
        <position position="171"/>
    </location>
    <ligand>
        <name>substrate</name>
    </ligand>
</feature>
<comment type="caution">
    <text evidence="7">The sequence shown here is derived from an EMBL/GenBank/DDBJ whole genome shotgun (WGS) entry which is preliminary data.</text>
</comment>
<sequence length="309" mass="35509">MSNSLIPETIKQFTLERVLNEDPVTHRLTLLGYLPLIPDSDKKEPAIIHVEKTALSKDFASDLLSTLSEVKLIDHTDIYSWLLAWLTQSQERPEVKINIICPATEYTAQQTIIVRETPELFEQIVKPYIAAFPPKRIQWVYDILSGKSEADKVLYKDPSDDYGYIILPDMKWDLTTLSSLYLVAIVLSRDIRSLRDLRRRHISMLRSIRRETTRIIKEKWSMPEGSTRLFVHYQPSYYHFHVHIVNANYTGTIGSTVGQAHLLDDIISLLELDPEDGPSIFERLTLTYGLGDQHGLFEPMTVAQGNLQD</sequence>
<evidence type="ECO:0000256" key="3">
    <source>
        <dbReference type="ARBA" id="ARBA00022490"/>
    </source>
</evidence>
<evidence type="ECO:0000313" key="8">
    <source>
        <dbReference type="Proteomes" id="UP001385951"/>
    </source>
</evidence>
<dbReference type="SUPFAM" id="SSF54197">
    <property type="entry name" value="HIT-like"/>
    <property type="match status" value="1"/>
</dbReference>
<dbReference type="Proteomes" id="UP001385951">
    <property type="component" value="Unassembled WGS sequence"/>
</dbReference>
<dbReference type="GO" id="GO:0005634">
    <property type="term" value="C:nucleus"/>
    <property type="evidence" value="ECO:0007669"/>
    <property type="project" value="TreeGrafter"/>
</dbReference>
<dbReference type="GO" id="GO:0016787">
    <property type="term" value="F:hydrolase activity"/>
    <property type="evidence" value="ECO:0007669"/>
    <property type="project" value="InterPro"/>
</dbReference>
<evidence type="ECO:0000256" key="1">
    <source>
        <dbReference type="ARBA" id="ARBA00004496"/>
    </source>
</evidence>
<evidence type="ECO:0000256" key="5">
    <source>
        <dbReference type="PIRSR" id="PIRSR028973-1"/>
    </source>
</evidence>
<dbReference type="Pfam" id="PF11969">
    <property type="entry name" value="DcpS_C"/>
    <property type="match status" value="1"/>
</dbReference>
<keyword evidence="4" id="KW-0597">Phosphoprotein</keyword>
<organism evidence="7 8">
    <name type="scientific">Cerrena zonata</name>
    <dbReference type="NCBI Taxonomy" id="2478898"/>
    <lineage>
        <taxon>Eukaryota</taxon>
        <taxon>Fungi</taxon>
        <taxon>Dikarya</taxon>
        <taxon>Basidiomycota</taxon>
        <taxon>Agaricomycotina</taxon>
        <taxon>Agaricomycetes</taxon>
        <taxon>Polyporales</taxon>
        <taxon>Cerrenaceae</taxon>
        <taxon>Cerrena</taxon>
    </lineage>
</organism>
<dbReference type="Pfam" id="PF05652">
    <property type="entry name" value="DcpS"/>
    <property type="match status" value="1"/>
</dbReference>
<reference evidence="7 8" key="1">
    <citation type="submission" date="2022-09" db="EMBL/GenBank/DDBJ databases">
        <authorList>
            <person name="Palmer J.M."/>
        </authorList>
    </citation>
    <scope>NUCLEOTIDE SEQUENCE [LARGE SCALE GENOMIC DNA]</scope>
    <source>
        <strain evidence="7 8">DSM 7382</strain>
    </source>
</reference>
<evidence type="ECO:0008006" key="9">
    <source>
        <dbReference type="Google" id="ProtNLM"/>
    </source>
</evidence>
<accession>A0AAW0FZK4</accession>
<dbReference type="PANTHER" id="PTHR12978">
    <property type="entry name" value="HISTIDINE TRIAD HIT PROTEIN MEMBER"/>
    <property type="match status" value="1"/>
</dbReference>